<gene>
    <name evidence="5" type="ORF">SCF082_LOCUS39418</name>
</gene>
<dbReference type="SUPFAM" id="SSF51126">
    <property type="entry name" value="Pectin lyase-like"/>
    <property type="match status" value="1"/>
</dbReference>
<dbReference type="SUPFAM" id="SSF51045">
    <property type="entry name" value="WW domain"/>
    <property type="match status" value="1"/>
</dbReference>
<dbReference type="Pfam" id="PF00226">
    <property type="entry name" value="DnaJ"/>
    <property type="match status" value="1"/>
</dbReference>
<dbReference type="CDD" id="cd06257">
    <property type="entry name" value="DnaJ"/>
    <property type="match status" value="1"/>
</dbReference>
<evidence type="ECO:0000313" key="5">
    <source>
        <dbReference type="EMBL" id="CAK9083000.1"/>
    </source>
</evidence>
<accession>A0ABP0Q7L0</accession>
<sequence length="638" mass="71613">MLACQGPNWPRALRIVLGRSCCRGWIGTLRHFSWQAPKVDCYALLGVSESASLEDIRKSYLQRAKNSHPDVAGSGNEMVQLNLCYEALTQKRKEYDAAKGVAGKRTTSSFGTNTREAWWRAQGGFDDFQDDYYPFHFEEFAERRWRPKKQAPEREPREQRRPTWEEFAEMWDENEFQAQDVRGRRNRKRYRRGKYAMYEESSDEDEWTPPPRARGRKQRESFHQEAPNASSEEVPEEMWVEISGRNSLEAPACTGHPSVARLQSLEPQFADLEVLRFLEMDGMVADPNDQIAVRVATQQFQLVQAAYEILSDAQQRKKYDEQLGLHLLQGQKRAKSAGVGVSASWAHSDAVSLRVPEDVTTIAAAVDRLSVTGGVIEVSSGTFDGLIVVSKPMVKIICTGQAIIRGQVVFRECATGAQIKNFRIQASSNGGAIDLKSVRGDISIEDCNISNDLSAGLVLEGCSGHIHISGCVIHDCKFDGLGLHLLQGDSSSKGSVTIETSTISKNGYDGLYLGDPRFAVVLRNSQVRQNQRYGVLVRGTEFCMEGSTVEENGEDSVRREDFVYKQNPRGTQKAGKAREVVADLPEGWRAFRNTEGLVYYYHLQTGTTRWSVPGDEVSEKPSLEQKASSDTKKRNRWS</sequence>
<dbReference type="InterPro" id="IPR001623">
    <property type="entry name" value="DnaJ_domain"/>
</dbReference>
<feature type="domain" description="J" evidence="4">
    <location>
        <begin position="40"/>
        <end position="99"/>
    </location>
</feature>
<dbReference type="CDD" id="cd00201">
    <property type="entry name" value="WW"/>
    <property type="match status" value="1"/>
</dbReference>
<dbReference type="Gene3D" id="2.160.20.10">
    <property type="entry name" value="Single-stranded right-handed beta-helix, Pectin lyase-like"/>
    <property type="match status" value="1"/>
</dbReference>
<dbReference type="Pfam" id="PF13229">
    <property type="entry name" value="Beta_helix"/>
    <property type="match status" value="1"/>
</dbReference>
<dbReference type="SUPFAM" id="SSF46565">
    <property type="entry name" value="Chaperone J-domain"/>
    <property type="match status" value="2"/>
</dbReference>
<dbReference type="PROSITE" id="PS00636">
    <property type="entry name" value="DNAJ_1"/>
    <property type="match status" value="1"/>
</dbReference>
<evidence type="ECO:0000256" key="2">
    <source>
        <dbReference type="SAM" id="MobiDB-lite"/>
    </source>
</evidence>
<dbReference type="InterPro" id="IPR036869">
    <property type="entry name" value="J_dom_sf"/>
</dbReference>
<dbReference type="InterPro" id="IPR011050">
    <property type="entry name" value="Pectin_lyase_fold/virulence"/>
</dbReference>
<evidence type="ECO:0000259" key="3">
    <source>
        <dbReference type="PROSITE" id="PS50020"/>
    </source>
</evidence>
<dbReference type="SMART" id="SM00456">
    <property type="entry name" value="WW"/>
    <property type="match status" value="1"/>
</dbReference>
<dbReference type="InterPro" id="IPR001202">
    <property type="entry name" value="WW_dom"/>
</dbReference>
<protein>
    <submittedName>
        <fullName evidence="5">DnaJ-like chaperone JEM1 (DnaJ-like protein of the ER membrane 1)</fullName>
    </submittedName>
</protein>
<feature type="domain" description="WW" evidence="3">
    <location>
        <begin position="582"/>
        <end position="615"/>
    </location>
</feature>
<proteinExistence type="predicted"/>
<dbReference type="SMART" id="SM00710">
    <property type="entry name" value="PbH1"/>
    <property type="match status" value="6"/>
</dbReference>
<reference evidence="5 6" key="1">
    <citation type="submission" date="2024-02" db="EMBL/GenBank/DDBJ databases">
        <authorList>
            <person name="Chen Y."/>
            <person name="Shah S."/>
            <person name="Dougan E. K."/>
            <person name="Thang M."/>
            <person name="Chan C."/>
        </authorList>
    </citation>
    <scope>NUCLEOTIDE SEQUENCE [LARGE SCALE GENOMIC DNA]</scope>
</reference>
<dbReference type="SMART" id="SM00271">
    <property type="entry name" value="DnaJ"/>
    <property type="match status" value="1"/>
</dbReference>
<dbReference type="InterPro" id="IPR012334">
    <property type="entry name" value="Pectin_lyas_fold"/>
</dbReference>
<keyword evidence="6" id="KW-1185">Reference proteome</keyword>
<dbReference type="InterPro" id="IPR006626">
    <property type="entry name" value="PbH1"/>
</dbReference>
<dbReference type="Pfam" id="PF00397">
    <property type="entry name" value="WW"/>
    <property type="match status" value="1"/>
</dbReference>
<dbReference type="PANTHER" id="PTHR43096">
    <property type="entry name" value="DNAJ HOMOLOG 1, MITOCHONDRIAL-RELATED"/>
    <property type="match status" value="1"/>
</dbReference>
<name>A0ABP0Q7L0_9DINO</name>
<dbReference type="InterPro" id="IPR018253">
    <property type="entry name" value="DnaJ_domain_CS"/>
</dbReference>
<organism evidence="5 6">
    <name type="scientific">Durusdinium trenchii</name>
    <dbReference type="NCBI Taxonomy" id="1381693"/>
    <lineage>
        <taxon>Eukaryota</taxon>
        <taxon>Sar</taxon>
        <taxon>Alveolata</taxon>
        <taxon>Dinophyceae</taxon>
        <taxon>Suessiales</taxon>
        <taxon>Symbiodiniaceae</taxon>
        <taxon>Durusdinium</taxon>
    </lineage>
</organism>
<dbReference type="Gene3D" id="2.20.70.10">
    <property type="match status" value="1"/>
</dbReference>
<evidence type="ECO:0000256" key="1">
    <source>
        <dbReference type="ARBA" id="ARBA00023186"/>
    </source>
</evidence>
<dbReference type="PROSITE" id="PS50076">
    <property type="entry name" value="DNAJ_2"/>
    <property type="match status" value="1"/>
</dbReference>
<comment type="caution">
    <text evidence="5">The sequence shown here is derived from an EMBL/GenBank/DDBJ whole genome shotgun (WGS) entry which is preliminary data.</text>
</comment>
<dbReference type="Gene3D" id="1.10.287.110">
    <property type="entry name" value="DnaJ domain"/>
    <property type="match status" value="2"/>
</dbReference>
<feature type="region of interest" description="Disordered" evidence="2">
    <location>
        <begin position="610"/>
        <end position="638"/>
    </location>
</feature>
<dbReference type="PROSITE" id="PS01159">
    <property type="entry name" value="WW_DOMAIN_1"/>
    <property type="match status" value="1"/>
</dbReference>
<dbReference type="Proteomes" id="UP001642464">
    <property type="component" value="Unassembled WGS sequence"/>
</dbReference>
<evidence type="ECO:0000259" key="4">
    <source>
        <dbReference type="PROSITE" id="PS50076"/>
    </source>
</evidence>
<evidence type="ECO:0000313" key="6">
    <source>
        <dbReference type="Proteomes" id="UP001642464"/>
    </source>
</evidence>
<feature type="compositionally biased region" description="Basic and acidic residues" evidence="2">
    <location>
        <begin position="617"/>
        <end position="632"/>
    </location>
</feature>
<dbReference type="PANTHER" id="PTHR43096:SF52">
    <property type="entry name" value="DNAJ HOMOLOG 1, MITOCHONDRIAL-RELATED"/>
    <property type="match status" value="1"/>
</dbReference>
<dbReference type="EMBL" id="CAXAMM010039018">
    <property type="protein sequence ID" value="CAK9083000.1"/>
    <property type="molecule type" value="Genomic_DNA"/>
</dbReference>
<keyword evidence="1" id="KW-0143">Chaperone</keyword>
<dbReference type="PROSITE" id="PS50020">
    <property type="entry name" value="WW_DOMAIN_2"/>
    <property type="match status" value="1"/>
</dbReference>
<dbReference type="InterPro" id="IPR039448">
    <property type="entry name" value="Beta_helix"/>
</dbReference>
<feature type="region of interest" description="Disordered" evidence="2">
    <location>
        <begin position="199"/>
        <end position="236"/>
    </location>
</feature>
<dbReference type="InterPro" id="IPR036020">
    <property type="entry name" value="WW_dom_sf"/>
</dbReference>